<comment type="caution">
    <text evidence="1">The sequence shown here is derived from an EMBL/GenBank/DDBJ whole genome shotgun (WGS) entry which is preliminary data.</text>
</comment>
<dbReference type="EMBL" id="LKAM01000006">
    <property type="protein sequence ID" value="KUM48122.1"/>
    <property type="molecule type" value="Genomic_DNA"/>
</dbReference>
<evidence type="ECO:0000313" key="1">
    <source>
        <dbReference type="EMBL" id="KUM48122.1"/>
    </source>
</evidence>
<accession>A0A101LZI0</accession>
<organism evidence="1">
    <name type="scientific">Picea glauca</name>
    <name type="common">White spruce</name>
    <name type="synonym">Pinus glauca</name>
    <dbReference type="NCBI Taxonomy" id="3330"/>
    <lineage>
        <taxon>Eukaryota</taxon>
        <taxon>Viridiplantae</taxon>
        <taxon>Streptophyta</taxon>
        <taxon>Embryophyta</taxon>
        <taxon>Tracheophyta</taxon>
        <taxon>Spermatophyta</taxon>
        <taxon>Pinopsida</taxon>
        <taxon>Pinidae</taxon>
        <taxon>Conifers I</taxon>
        <taxon>Pinales</taxon>
        <taxon>Pinaceae</taxon>
        <taxon>Picea</taxon>
    </lineage>
</organism>
<keyword evidence="1" id="KW-0496">Mitochondrion</keyword>
<name>A0A101LZI0_PICGL</name>
<proteinExistence type="predicted"/>
<gene>
    <name evidence="1" type="ORF">ABT39_MTgene5118</name>
</gene>
<dbReference type="AlphaFoldDB" id="A0A101LZI0"/>
<reference evidence="1" key="1">
    <citation type="journal article" date="2015" name="Genome Biol. Evol.">
        <title>Organellar Genomes of White Spruce (Picea glauca): Assembly and Annotation.</title>
        <authorList>
            <person name="Jackman S.D."/>
            <person name="Warren R.L."/>
            <person name="Gibb E.A."/>
            <person name="Vandervalk B.P."/>
            <person name="Mohamadi H."/>
            <person name="Chu J."/>
            <person name="Raymond A."/>
            <person name="Pleasance S."/>
            <person name="Coope R."/>
            <person name="Wildung M.R."/>
            <person name="Ritland C.E."/>
            <person name="Bousquet J."/>
            <person name="Jones S.J."/>
            <person name="Bohlmann J."/>
            <person name="Birol I."/>
        </authorList>
    </citation>
    <scope>NUCLEOTIDE SEQUENCE [LARGE SCALE GENOMIC DNA]</scope>
    <source>
        <tissue evidence="1">Flushing bud</tissue>
    </source>
</reference>
<protein>
    <submittedName>
        <fullName evidence="1">Uncharacterized protein</fullName>
    </submittedName>
</protein>
<geneLocation type="mitochondrion" evidence="1"/>
<sequence length="64" mass="6855">MDYSLRCPIPTDGESIFRSLLSLLFNNVASESCACINNGALFACMENTHERQTNGASQVIAAGT</sequence>